<evidence type="ECO:0000313" key="2">
    <source>
        <dbReference type="Proteomes" id="UP000663760"/>
    </source>
</evidence>
<keyword evidence="2" id="KW-1185">Reference proteome</keyword>
<reference evidence="1" key="1">
    <citation type="submission" date="2020-02" db="EMBL/GenBank/DDBJ databases">
        <authorList>
            <person name="Scholz U."/>
            <person name="Mascher M."/>
            <person name="Fiebig A."/>
        </authorList>
    </citation>
    <scope>NUCLEOTIDE SEQUENCE</scope>
</reference>
<dbReference type="AlphaFoldDB" id="A0A7I8L216"/>
<sequence length="82" mass="9469">MPPLVHNYSSPYSRLYPDCTFKIKTQSITFLCSRSSWRRDYLERIKIIMDQTPLGLGLACNEQIDITRSRLSAISSSNEIKI</sequence>
<name>A0A7I8L216_SPIIN</name>
<dbReference type="Proteomes" id="UP000663760">
    <property type="component" value="Chromosome 10"/>
</dbReference>
<protein>
    <submittedName>
        <fullName evidence="1">Uncharacterized protein</fullName>
    </submittedName>
</protein>
<organism evidence="1 2">
    <name type="scientific">Spirodela intermedia</name>
    <name type="common">Intermediate duckweed</name>
    <dbReference type="NCBI Taxonomy" id="51605"/>
    <lineage>
        <taxon>Eukaryota</taxon>
        <taxon>Viridiplantae</taxon>
        <taxon>Streptophyta</taxon>
        <taxon>Embryophyta</taxon>
        <taxon>Tracheophyta</taxon>
        <taxon>Spermatophyta</taxon>
        <taxon>Magnoliopsida</taxon>
        <taxon>Liliopsida</taxon>
        <taxon>Araceae</taxon>
        <taxon>Lemnoideae</taxon>
        <taxon>Spirodela</taxon>
    </lineage>
</organism>
<dbReference type="EMBL" id="LR746273">
    <property type="protein sequence ID" value="CAA7404097.1"/>
    <property type="molecule type" value="Genomic_DNA"/>
</dbReference>
<evidence type="ECO:0000313" key="1">
    <source>
        <dbReference type="EMBL" id="CAA7404097.1"/>
    </source>
</evidence>
<proteinExistence type="predicted"/>
<gene>
    <name evidence="1" type="ORF">SI8410_10014775</name>
</gene>
<accession>A0A7I8L216</accession>